<evidence type="ECO:0000256" key="2">
    <source>
        <dbReference type="ARBA" id="ARBA00023235"/>
    </source>
</evidence>
<keyword evidence="4" id="KW-1185">Reference proteome</keyword>
<protein>
    <submittedName>
        <fullName evidence="3">Aspartate/glutamate racemase family protein</fullName>
    </submittedName>
</protein>
<accession>A0ABU8LND0</accession>
<proteinExistence type="inferred from homology"/>
<dbReference type="PANTHER" id="PTHR21198">
    <property type="entry name" value="GLUTAMATE RACEMASE"/>
    <property type="match status" value="1"/>
</dbReference>
<dbReference type="InterPro" id="IPR001920">
    <property type="entry name" value="Asp/Glu_race"/>
</dbReference>
<dbReference type="SUPFAM" id="SSF53681">
    <property type="entry name" value="Aspartate/glutamate racemase"/>
    <property type="match status" value="2"/>
</dbReference>
<dbReference type="RefSeq" id="WP_337320530.1">
    <property type="nucleotide sequence ID" value="NZ_JBBDGN010000010.1"/>
</dbReference>
<comment type="similarity">
    <text evidence="1">Belongs to the aspartate/glutamate racemases family.</text>
</comment>
<evidence type="ECO:0000313" key="3">
    <source>
        <dbReference type="EMBL" id="MEJ1092208.1"/>
    </source>
</evidence>
<organism evidence="3 4">
    <name type="scientific">Microbacterium istanbulense</name>
    <dbReference type="NCBI Taxonomy" id="3122049"/>
    <lineage>
        <taxon>Bacteria</taxon>
        <taxon>Bacillati</taxon>
        <taxon>Actinomycetota</taxon>
        <taxon>Actinomycetes</taxon>
        <taxon>Micrococcales</taxon>
        <taxon>Microbacteriaceae</taxon>
        <taxon>Microbacterium</taxon>
    </lineage>
</organism>
<dbReference type="EMBL" id="JBBDGN010000010">
    <property type="protein sequence ID" value="MEJ1092208.1"/>
    <property type="molecule type" value="Genomic_DNA"/>
</dbReference>
<gene>
    <name evidence="3" type="ORF">WDU93_10945</name>
</gene>
<reference evidence="3 4" key="1">
    <citation type="submission" date="2024-02" db="EMBL/GenBank/DDBJ databases">
        <authorList>
            <person name="Saticioglu I.B."/>
        </authorList>
    </citation>
    <scope>NUCLEOTIDE SEQUENCE [LARGE SCALE GENOMIC DNA]</scope>
    <source>
        <strain evidence="3 4">Mu-43</strain>
    </source>
</reference>
<dbReference type="InterPro" id="IPR015942">
    <property type="entry name" value="Asp/Glu/hydantoin_racemase"/>
</dbReference>
<dbReference type="Gene3D" id="3.40.50.1860">
    <property type="match status" value="2"/>
</dbReference>
<name>A0ABU8LND0_9MICO</name>
<dbReference type="InterPro" id="IPR004380">
    <property type="entry name" value="Asp_race"/>
</dbReference>
<evidence type="ECO:0000313" key="4">
    <source>
        <dbReference type="Proteomes" id="UP001366085"/>
    </source>
</evidence>
<comment type="caution">
    <text evidence="3">The sequence shown here is derived from an EMBL/GenBank/DDBJ whole genome shotgun (WGS) entry which is preliminary data.</text>
</comment>
<keyword evidence="2" id="KW-0413">Isomerase</keyword>
<dbReference type="PANTHER" id="PTHR21198:SF7">
    <property type="entry name" value="ASPARTATE-GLUTAMATE RACEMASE FAMILY"/>
    <property type="match status" value="1"/>
</dbReference>
<sequence>MKLIGMLGGMSWESTAEYYRLVNELVRDRRGGVHSARVIVDSVDFADVEALQAAGRWAEAGTLLAARARALESAGAEVLVLCTNTMHLVIDQISAAVTVPVLHIADAVAAPIRAAGIDRVGLLGTAFTMEQTFYRDRLAAHGIQTLTPDAADRAVVHRVIYDELVRGIVSEQSRQAYREVIGHLVQEGADGVILGCTEIELLISADDSPIPIFPTTRIHAEAVVDAALPG</sequence>
<dbReference type="NCBIfam" id="TIGR00035">
    <property type="entry name" value="asp_race"/>
    <property type="match status" value="1"/>
</dbReference>
<dbReference type="Proteomes" id="UP001366085">
    <property type="component" value="Unassembled WGS sequence"/>
</dbReference>
<dbReference type="Pfam" id="PF01177">
    <property type="entry name" value="Asp_Glu_race"/>
    <property type="match status" value="1"/>
</dbReference>
<evidence type="ECO:0000256" key="1">
    <source>
        <dbReference type="ARBA" id="ARBA00007847"/>
    </source>
</evidence>